<evidence type="ECO:0000256" key="5">
    <source>
        <dbReference type="ARBA" id="ARBA00022737"/>
    </source>
</evidence>
<evidence type="ECO:0000256" key="6">
    <source>
        <dbReference type="ARBA" id="ARBA00022824"/>
    </source>
</evidence>
<dbReference type="InterPro" id="IPR037765">
    <property type="entry name" value="C2B_Tricalbin"/>
</dbReference>
<dbReference type="Pfam" id="PF25331">
    <property type="entry name" value="C2_Mug190_3rd"/>
    <property type="match status" value="1"/>
</dbReference>
<organism evidence="14 15">
    <name type="scientific">Arthrobotrys conoides</name>
    <dbReference type="NCBI Taxonomy" id="74498"/>
    <lineage>
        <taxon>Eukaryota</taxon>
        <taxon>Fungi</taxon>
        <taxon>Dikarya</taxon>
        <taxon>Ascomycota</taxon>
        <taxon>Pezizomycotina</taxon>
        <taxon>Orbiliomycetes</taxon>
        <taxon>Orbiliales</taxon>
        <taxon>Orbiliaceae</taxon>
        <taxon>Arthrobotrys</taxon>
    </lineage>
</organism>
<feature type="compositionally biased region" description="Polar residues" evidence="11">
    <location>
        <begin position="171"/>
        <end position="180"/>
    </location>
</feature>
<dbReference type="AlphaFoldDB" id="A0AAN8NTC2"/>
<evidence type="ECO:0000256" key="10">
    <source>
        <dbReference type="ARBA" id="ARBA00023136"/>
    </source>
</evidence>
<feature type="compositionally biased region" description="Basic and acidic residues" evidence="11">
    <location>
        <begin position="722"/>
        <end position="739"/>
    </location>
</feature>
<comment type="caution">
    <text evidence="14">The sequence shown here is derived from an EMBL/GenBank/DDBJ whole genome shotgun (WGS) entry which is preliminary data.</text>
</comment>
<dbReference type="Proteomes" id="UP001307849">
    <property type="component" value="Unassembled WGS sequence"/>
</dbReference>
<dbReference type="InterPro" id="IPR000008">
    <property type="entry name" value="C2_dom"/>
</dbReference>
<keyword evidence="3" id="KW-0597">Phosphoprotein</keyword>
<feature type="region of interest" description="Disordered" evidence="11">
    <location>
        <begin position="695"/>
        <end position="739"/>
    </location>
</feature>
<dbReference type="Gene3D" id="2.60.40.150">
    <property type="entry name" value="C2 domain"/>
    <property type="match status" value="2"/>
</dbReference>
<dbReference type="SMART" id="SM00239">
    <property type="entry name" value="C2"/>
    <property type="match status" value="2"/>
</dbReference>
<feature type="domain" description="SMP-LTD" evidence="13">
    <location>
        <begin position="313"/>
        <end position="521"/>
    </location>
</feature>
<dbReference type="GO" id="GO:0061817">
    <property type="term" value="P:endoplasmic reticulum-plasma membrane tethering"/>
    <property type="evidence" value="ECO:0007669"/>
    <property type="project" value="InterPro"/>
</dbReference>
<keyword evidence="5" id="KW-0677">Repeat</keyword>
<keyword evidence="10" id="KW-0472">Membrane</keyword>
<dbReference type="InterPro" id="IPR035892">
    <property type="entry name" value="C2_domain_sf"/>
</dbReference>
<sequence>MAGKMDLPSFQPEPRQYGEPYTTQHRVPNIREYKEQLQHRNKNKSGTVTPRADHGPEDQRAKDVQHTPPETPTDSSFDRDDGNKLATQLQTSQEESLKGIEDFQSRSRKDSYSREPMSPAALAQDPRQGYPESSSRTGEDEQTQSQSKSKSQLKVREVTDPVTHLPVNIHDFTTNELQQVKDQDDDSTAQNMPDEGNEAEWSQKRHDSLEALVENELRETQQESKYSPAHLKILALGLIISGIIVNSVVELTFTALDQTGLNNPFIKIFTKLAIATIFGVTIATIIQRYTVEPSIGTSPARESTEKDISQKQLPETAAWLNNTLSSVWPLVNPDLFVTLADMLEDVMQASLPRFVKMVRIADLGQGNEPLRVLGIRWLREGAASQSIDGMEAEEGDFVNLELAVAYKSRPSDKSVKSKIKNAHLLLEFYLAGAIPLPIWVELKGMIGTIRVRLQTTPDPPFFGQMTFTFLGQPKVTLSCIPLMKKMPNIMDVPIISSFVQSSVDAAMSEYVAPKSLTLDLKKTLIGDDFKTDVNGKGVLVIRIISAEGFKNGDGTKSSTEALGKAIGLSGQTGSDPYVSLSWSKYGKSLWLSRIITKCQNPVWDETAVLIVGYEELNAEEKLQITLWDSDRATADDHLGTVQVDLRDLLHENEDGVPMAREDAFTSRTGDGKMPGTIKWEVSWFPRTKLSAAQIKSSSAATEDQKSNPNELFNEIKSATMRKTREARHEKDSASETDQQLKEDIKFATDEISNNAPPPQDFPSGILSIQIHQISSLTLQQHSTSRTHHNESIEESEEGSDLPSAYCTITINHRKIYKTRVKPKSSIPFFNAATERFIKDWRNAEVIVGVHDNRLHENNPILGCVVLPLSHVFRKRSQVCENYPLVGGLGYGRIRISMVWRSVSCQIPKQLLGWDVGTLVVVPEIIGLDLPQEIQECARVVVSTSYGKKSKIPAVRDGSGAWRREREAYVPIKQRYSSCVLFSFRKNRVGPDGTPAFAVLWLKDVVDDEGCEMELTVWDNDGDNIVTAEKNAVGEYGKRLGSIKVKTKFWSGLSGYHRRLSKKDSQMKGVMEILECASEGKELRDEVEGGSSSDSSSDSSESSSDEELQESGDRGVIKDLKEYKKNKKELHRHHRGLMQWKALRGIDWAKDQVKDTTKEVVHKVTARDSHEQHKNKIETEV</sequence>
<feature type="domain" description="C2" evidence="12">
    <location>
        <begin position="747"/>
        <end position="882"/>
    </location>
</feature>
<feature type="compositionally biased region" description="Low complexity" evidence="11">
    <location>
        <begin position="1088"/>
        <end position="1101"/>
    </location>
</feature>
<dbReference type="CDD" id="cd04052">
    <property type="entry name" value="C2B_Tricalbin-like"/>
    <property type="match status" value="1"/>
</dbReference>
<dbReference type="CDD" id="cd21676">
    <property type="entry name" value="SMP_Mug190"/>
    <property type="match status" value="1"/>
</dbReference>
<feature type="region of interest" description="Disordered" evidence="11">
    <location>
        <begin position="1079"/>
        <end position="1116"/>
    </location>
</feature>
<dbReference type="SUPFAM" id="SSF49562">
    <property type="entry name" value="C2 domain (Calcium/lipid-binding domain, CaLB)"/>
    <property type="match status" value="2"/>
</dbReference>
<accession>A0AAN8NTC2</accession>
<dbReference type="EMBL" id="JAVHJM010000002">
    <property type="protein sequence ID" value="KAK6518163.1"/>
    <property type="molecule type" value="Genomic_DNA"/>
</dbReference>
<dbReference type="GO" id="GO:0006869">
    <property type="term" value="P:lipid transport"/>
    <property type="evidence" value="ECO:0007669"/>
    <property type="project" value="UniProtKB-KW"/>
</dbReference>
<dbReference type="Pfam" id="PF00168">
    <property type="entry name" value="C2"/>
    <property type="match status" value="2"/>
</dbReference>
<evidence type="ECO:0000256" key="2">
    <source>
        <dbReference type="ARBA" id="ARBA00022448"/>
    </source>
</evidence>
<evidence type="ECO:0000256" key="8">
    <source>
        <dbReference type="ARBA" id="ARBA00023055"/>
    </source>
</evidence>
<evidence type="ECO:0000259" key="12">
    <source>
        <dbReference type="PROSITE" id="PS50004"/>
    </source>
</evidence>
<gene>
    <name evidence="14" type="ORF">TWF506_005323</name>
</gene>
<keyword evidence="8" id="KW-0445">Lipid transport</keyword>
<evidence type="ECO:0000256" key="11">
    <source>
        <dbReference type="SAM" id="MobiDB-lite"/>
    </source>
</evidence>
<keyword evidence="6" id="KW-0256">Endoplasmic reticulum</keyword>
<proteinExistence type="predicted"/>
<evidence type="ECO:0000259" key="13">
    <source>
        <dbReference type="PROSITE" id="PS51847"/>
    </source>
</evidence>
<reference evidence="14 15" key="1">
    <citation type="submission" date="2019-10" db="EMBL/GenBank/DDBJ databases">
        <authorList>
            <person name="Palmer J.M."/>
        </authorList>
    </citation>
    <scope>NUCLEOTIDE SEQUENCE [LARGE SCALE GENOMIC DNA]</scope>
    <source>
        <strain evidence="14 15">TWF506</strain>
    </source>
</reference>
<feature type="compositionally biased region" description="Low complexity" evidence="11">
    <location>
        <begin position="143"/>
        <end position="152"/>
    </location>
</feature>
<evidence type="ECO:0000256" key="3">
    <source>
        <dbReference type="ARBA" id="ARBA00022553"/>
    </source>
</evidence>
<keyword evidence="9" id="KW-0446">Lipid-binding</keyword>
<keyword evidence="4" id="KW-0812">Transmembrane</keyword>
<evidence type="ECO:0000256" key="1">
    <source>
        <dbReference type="ARBA" id="ARBA00004586"/>
    </source>
</evidence>
<dbReference type="PANTHER" id="PTHR47348">
    <property type="entry name" value="MEIOTICALLY UP-REGULATED GENE 190 PROTEIN"/>
    <property type="match status" value="1"/>
</dbReference>
<feature type="compositionally biased region" description="Basic and acidic residues" evidence="11">
    <location>
        <begin position="29"/>
        <end position="38"/>
    </location>
</feature>
<evidence type="ECO:0000313" key="14">
    <source>
        <dbReference type="EMBL" id="KAK6518163.1"/>
    </source>
</evidence>
<feature type="compositionally biased region" description="Polar residues" evidence="11">
    <location>
        <begin position="695"/>
        <end position="710"/>
    </location>
</feature>
<evidence type="ECO:0000313" key="15">
    <source>
        <dbReference type="Proteomes" id="UP001307849"/>
    </source>
</evidence>
<keyword evidence="15" id="KW-1185">Reference proteome</keyword>
<evidence type="ECO:0008006" key="16">
    <source>
        <dbReference type="Google" id="ProtNLM"/>
    </source>
</evidence>
<name>A0AAN8NTC2_9PEZI</name>
<dbReference type="PANTHER" id="PTHR47348:SF2">
    <property type="entry name" value="MEIOTICALLY UP-REGULATED 190 PROTEIN"/>
    <property type="match status" value="1"/>
</dbReference>
<dbReference type="InterPro" id="IPR057349">
    <property type="entry name" value="C2_Mug190_3rd"/>
</dbReference>
<dbReference type="GO" id="GO:0008289">
    <property type="term" value="F:lipid binding"/>
    <property type="evidence" value="ECO:0007669"/>
    <property type="project" value="UniProtKB-KW"/>
</dbReference>
<feature type="compositionally biased region" description="Polar residues" evidence="11">
    <location>
        <begin position="85"/>
        <end position="94"/>
    </location>
</feature>
<dbReference type="Pfam" id="PF25669">
    <property type="entry name" value="SMP_MUG190-like"/>
    <property type="match status" value="1"/>
</dbReference>
<dbReference type="PROSITE" id="PS50004">
    <property type="entry name" value="C2"/>
    <property type="match status" value="2"/>
</dbReference>
<protein>
    <recommendedName>
        <fullName evidence="16">Meiotically up-regulated gene 190 protein</fullName>
    </recommendedName>
</protein>
<feature type="compositionally biased region" description="Basic and acidic residues" evidence="11">
    <location>
        <begin position="51"/>
        <end position="65"/>
    </location>
</feature>
<evidence type="ECO:0000256" key="9">
    <source>
        <dbReference type="ARBA" id="ARBA00023121"/>
    </source>
</evidence>
<keyword evidence="2" id="KW-0813">Transport</keyword>
<dbReference type="InterPro" id="IPR031468">
    <property type="entry name" value="SMP_LBD"/>
</dbReference>
<dbReference type="GO" id="GO:0005789">
    <property type="term" value="C:endoplasmic reticulum membrane"/>
    <property type="evidence" value="ECO:0007669"/>
    <property type="project" value="UniProtKB-SubCell"/>
</dbReference>
<evidence type="ECO:0000256" key="7">
    <source>
        <dbReference type="ARBA" id="ARBA00022989"/>
    </source>
</evidence>
<feature type="domain" description="C2" evidence="12">
    <location>
        <begin position="519"/>
        <end position="658"/>
    </location>
</feature>
<evidence type="ECO:0000256" key="4">
    <source>
        <dbReference type="ARBA" id="ARBA00022692"/>
    </source>
</evidence>
<comment type="subcellular location">
    <subcellularLocation>
        <location evidence="1">Endoplasmic reticulum membrane</location>
    </subcellularLocation>
</comment>
<keyword evidence="7" id="KW-1133">Transmembrane helix</keyword>
<feature type="compositionally biased region" description="Basic and acidic residues" evidence="11">
    <location>
        <begin position="95"/>
        <end position="113"/>
    </location>
</feature>
<feature type="region of interest" description="Disordered" evidence="11">
    <location>
        <begin position="1"/>
        <end position="204"/>
    </location>
</feature>
<dbReference type="PROSITE" id="PS51847">
    <property type="entry name" value="SMP"/>
    <property type="match status" value="1"/>
</dbReference>